<dbReference type="PANTHER" id="PTHR43304">
    <property type="entry name" value="PHYTOCHROME-LIKE PROTEIN CPH1"/>
    <property type="match status" value="1"/>
</dbReference>
<dbReference type="PROSITE" id="PS50109">
    <property type="entry name" value="HIS_KIN"/>
    <property type="match status" value="1"/>
</dbReference>
<proteinExistence type="predicted"/>
<evidence type="ECO:0000259" key="6">
    <source>
        <dbReference type="PROSITE" id="PS50109"/>
    </source>
</evidence>
<dbReference type="NCBIfam" id="TIGR00229">
    <property type="entry name" value="sensory_box"/>
    <property type="match status" value="1"/>
</dbReference>
<dbReference type="CDD" id="cd00075">
    <property type="entry name" value="HATPase"/>
    <property type="match status" value="1"/>
</dbReference>
<comment type="caution">
    <text evidence="9">The sequence shown here is derived from an EMBL/GenBank/DDBJ whole genome shotgun (WGS) entry which is preliminary data.</text>
</comment>
<protein>
    <recommendedName>
        <fullName evidence="2">histidine kinase</fullName>
        <ecNumber evidence="2">2.7.13.3</ecNumber>
    </recommendedName>
</protein>
<reference evidence="9 10" key="1">
    <citation type="submission" date="2024-04" db="EMBL/GenBank/DDBJ databases">
        <title>Novel genus in family Flammeovirgaceae.</title>
        <authorList>
            <person name="Nguyen T.H."/>
            <person name="Vuong T.Q."/>
            <person name="Le H."/>
            <person name="Kim S.-G."/>
        </authorList>
    </citation>
    <scope>NUCLEOTIDE SEQUENCE [LARGE SCALE GENOMIC DNA]</scope>
    <source>
        <strain evidence="9 10">JCM 23209</strain>
    </source>
</reference>
<dbReference type="Proteomes" id="UP001403385">
    <property type="component" value="Unassembled WGS sequence"/>
</dbReference>
<keyword evidence="4" id="KW-0808">Transferase</keyword>
<dbReference type="Pfam" id="PF08447">
    <property type="entry name" value="PAS_3"/>
    <property type="match status" value="2"/>
</dbReference>
<evidence type="ECO:0000256" key="3">
    <source>
        <dbReference type="ARBA" id="ARBA00022553"/>
    </source>
</evidence>
<keyword evidence="3" id="KW-0597">Phosphoprotein</keyword>
<feature type="domain" description="Histidine kinase" evidence="6">
    <location>
        <begin position="579"/>
        <end position="792"/>
    </location>
</feature>
<dbReference type="CDD" id="cd00082">
    <property type="entry name" value="HisKA"/>
    <property type="match status" value="1"/>
</dbReference>
<dbReference type="InterPro" id="IPR004358">
    <property type="entry name" value="Sig_transdc_His_kin-like_C"/>
</dbReference>
<evidence type="ECO:0000256" key="5">
    <source>
        <dbReference type="ARBA" id="ARBA00022777"/>
    </source>
</evidence>
<dbReference type="InterPro" id="IPR013655">
    <property type="entry name" value="PAS_fold_3"/>
</dbReference>
<dbReference type="PROSITE" id="PS50113">
    <property type="entry name" value="PAC"/>
    <property type="match status" value="1"/>
</dbReference>
<feature type="domain" description="PAC" evidence="8">
    <location>
        <begin position="508"/>
        <end position="561"/>
    </location>
</feature>
<dbReference type="CDD" id="cd00130">
    <property type="entry name" value="PAS"/>
    <property type="match status" value="3"/>
</dbReference>
<evidence type="ECO:0000259" key="7">
    <source>
        <dbReference type="PROSITE" id="PS50112"/>
    </source>
</evidence>
<dbReference type="PRINTS" id="PR00344">
    <property type="entry name" value="BCTRLSENSOR"/>
</dbReference>
<dbReference type="Pfam" id="PF02518">
    <property type="entry name" value="HATPase_c"/>
    <property type="match status" value="1"/>
</dbReference>
<dbReference type="InterPro" id="IPR003661">
    <property type="entry name" value="HisK_dim/P_dom"/>
</dbReference>
<dbReference type="SUPFAM" id="SSF55874">
    <property type="entry name" value="ATPase domain of HSP90 chaperone/DNA topoisomerase II/histidine kinase"/>
    <property type="match status" value="1"/>
</dbReference>
<dbReference type="Gene3D" id="3.30.450.20">
    <property type="entry name" value="PAS domain"/>
    <property type="match status" value="3"/>
</dbReference>
<gene>
    <name evidence="9" type="ORF">AAG747_21140</name>
</gene>
<evidence type="ECO:0000256" key="4">
    <source>
        <dbReference type="ARBA" id="ARBA00022679"/>
    </source>
</evidence>
<comment type="catalytic activity">
    <reaction evidence="1">
        <text>ATP + protein L-histidine = ADP + protein N-phospho-L-histidine.</text>
        <dbReference type="EC" id="2.7.13.3"/>
    </reaction>
</comment>
<dbReference type="Pfam" id="PF00512">
    <property type="entry name" value="HisKA"/>
    <property type="match status" value="1"/>
</dbReference>
<dbReference type="FunFam" id="3.30.565.10:FF:000006">
    <property type="entry name" value="Sensor histidine kinase WalK"/>
    <property type="match status" value="1"/>
</dbReference>
<dbReference type="SUPFAM" id="SSF55785">
    <property type="entry name" value="PYP-like sensor domain (PAS domain)"/>
    <property type="match status" value="3"/>
</dbReference>
<dbReference type="SMART" id="SM00086">
    <property type="entry name" value="PAC"/>
    <property type="match status" value="3"/>
</dbReference>
<dbReference type="InterPro" id="IPR000700">
    <property type="entry name" value="PAS-assoc_C"/>
</dbReference>
<name>A0AAW9SDA4_9BACT</name>
<dbReference type="InterPro" id="IPR036890">
    <property type="entry name" value="HATPase_C_sf"/>
</dbReference>
<dbReference type="Gene3D" id="3.30.565.10">
    <property type="entry name" value="Histidine kinase-like ATPase, C-terminal domain"/>
    <property type="match status" value="1"/>
</dbReference>
<dbReference type="InterPro" id="IPR001610">
    <property type="entry name" value="PAC"/>
</dbReference>
<feature type="domain" description="PAS" evidence="7">
    <location>
        <begin position="432"/>
        <end position="504"/>
    </location>
</feature>
<sequence>MVIAEEIETRRINELRKYNSDPIFHRKELTDLTQLIAQICEAPMAAITVVEEEELQIKTAVGFDERSAPRKVAFCHYTIQEDEPMVVEDTEDDYRFCHTPIFLKHQQVRFYAGMPLISPNGLALGTLCVFDTVPRRLNQQQLFALKTLAKQVMHEMELSVKNKNLIRSNRQLLKEKELLRQSQYLAKIGSFECNVQDKTWSGSSNFLRIFGFHKEKQYSWEDFRAIIHPEDRAKVDLSLSNMQHSKNHLELNYRCINLQTKAVLHVHSICRVIKNLNNQVVKIFGIKQDITEKVLSEKALAKSEKRLATLINNLPGMVFQCKNDEDWSLMYCSEGSHDLFHCSPEALKKCRPTMAKRIPKGYQEKVKQAIRQAQKHNNHYEVTYPIKVNQGFKWIWERGKVVGKDSNNIELLEGFMTDITSQIQTQVALKESEARWQFALESSGDGIWDWDLPQNKMFYSPQWKAILGYGSHEVAESMEEWKKRIHPEDYTRCISKFQRHLLQKTDMFQHEYRMKTREGKYKWVLTRGKVIKFSSLGKPLRVIGTQTDISDKVATEKRLKKQNSELTKANQELDNFVYRVSHDLRAPIASVTGIIELLKQDNTLSEASVNLLDLAKTSLNKQDHFIKDILDYSRNSRLEIQKNAIDFKSLVAEVFSHYEYNPEYEKAEISYQIEQAAPFLSDKRRLEVILHNLVSNALRYAKPYFHNAKIQVEVIANAREATIRVTDNGIGIAPEHLPNIFKMFYRATDHKPGSGLGLYIAKESIQKIYGKIQVASTLDKGSSFTLKLPNLLQR</sequence>
<dbReference type="InterPro" id="IPR000014">
    <property type="entry name" value="PAS"/>
</dbReference>
<evidence type="ECO:0000256" key="1">
    <source>
        <dbReference type="ARBA" id="ARBA00000085"/>
    </source>
</evidence>
<keyword evidence="10" id="KW-1185">Reference proteome</keyword>
<dbReference type="SMART" id="SM00388">
    <property type="entry name" value="HisKA"/>
    <property type="match status" value="1"/>
</dbReference>
<accession>A0AAW9SDA4</accession>
<dbReference type="InterPro" id="IPR035965">
    <property type="entry name" value="PAS-like_dom_sf"/>
</dbReference>
<evidence type="ECO:0000313" key="10">
    <source>
        <dbReference type="Proteomes" id="UP001403385"/>
    </source>
</evidence>
<dbReference type="GO" id="GO:0000155">
    <property type="term" value="F:phosphorelay sensor kinase activity"/>
    <property type="evidence" value="ECO:0007669"/>
    <property type="project" value="InterPro"/>
</dbReference>
<dbReference type="Pfam" id="PF01590">
    <property type="entry name" value="GAF"/>
    <property type="match status" value="1"/>
</dbReference>
<dbReference type="InterPro" id="IPR005467">
    <property type="entry name" value="His_kinase_dom"/>
</dbReference>
<keyword evidence="5" id="KW-0418">Kinase</keyword>
<dbReference type="PANTHER" id="PTHR43304:SF1">
    <property type="entry name" value="PAC DOMAIN-CONTAINING PROTEIN"/>
    <property type="match status" value="1"/>
</dbReference>
<dbReference type="InterPro" id="IPR003594">
    <property type="entry name" value="HATPase_dom"/>
</dbReference>
<dbReference type="SMART" id="SM00091">
    <property type="entry name" value="PAS"/>
    <property type="match status" value="3"/>
</dbReference>
<dbReference type="RefSeq" id="WP_346823220.1">
    <property type="nucleotide sequence ID" value="NZ_JBDKWZ010000014.1"/>
</dbReference>
<dbReference type="SMART" id="SM00387">
    <property type="entry name" value="HATPase_c"/>
    <property type="match status" value="1"/>
</dbReference>
<dbReference type="InterPro" id="IPR052162">
    <property type="entry name" value="Sensor_kinase/Photoreceptor"/>
</dbReference>
<dbReference type="EC" id="2.7.13.3" evidence="2"/>
<evidence type="ECO:0000313" key="9">
    <source>
        <dbReference type="EMBL" id="MEN7550438.1"/>
    </source>
</evidence>
<organism evidence="9 10">
    <name type="scientific">Rapidithrix thailandica</name>
    <dbReference type="NCBI Taxonomy" id="413964"/>
    <lineage>
        <taxon>Bacteria</taxon>
        <taxon>Pseudomonadati</taxon>
        <taxon>Bacteroidota</taxon>
        <taxon>Cytophagia</taxon>
        <taxon>Cytophagales</taxon>
        <taxon>Flammeovirgaceae</taxon>
        <taxon>Rapidithrix</taxon>
    </lineage>
</organism>
<dbReference type="PROSITE" id="PS50112">
    <property type="entry name" value="PAS"/>
    <property type="match status" value="1"/>
</dbReference>
<dbReference type="Gene3D" id="1.10.287.130">
    <property type="match status" value="1"/>
</dbReference>
<dbReference type="SUPFAM" id="SSF55781">
    <property type="entry name" value="GAF domain-like"/>
    <property type="match status" value="1"/>
</dbReference>
<dbReference type="InterPro" id="IPR029016">
    <property type="entry name" value="GAF-like_dom_sf"/>
</dbReference>
<dbReference type="EMBL" id="JBDKWZ010000014">
    <property type="protein sequence ID" value="MEN7550438.1"/>
    <property type="molecule type" value="Genomic_DNA"/>
</dbReference>
<dbReference type="SUPFAM" id="SSF47384">
    <property type="entry name" value="Homodimeric domain of signal transducing histidine kinase"/>
    <property type="match status" value="1"/>
</dbReference>
<dbReference type="InterPro" id="IPR003018">
    <property type="entry name" value="GAF"/>
</dbReference>
<dbReference type="Gene3D" id="3.30.450.40">
    <property type="match status" value="1"/>
</dbReference>
<dbReference type="InterPro" id="IPR036097">
    <property type="entry name" value="HisK_dim/P_sf"/>
</dbReference>
<evidence type="ECO:0000259" key="8">
    <source>
        <dbReference type="PROSITE" id="PS50113"/>
    </source>
</evidence>
<evidence type="ECO:0000256" key="2">
    <source>
        <dbReference type="ARBA" id="ARBA00012438"/>
    </source>
</evidence>
<dbReference type="AlphaFoldDB" id="A0AAW9SDA4"/>
<dbReference type="SMART" id="SM00065">
    <property type="entry name" value="GAF"/>
    <property type="match status" value="1"/>
</dbReference>